<protein>
    <submittedName>
        <fullName evidence="1">Uncharacterized protein</fullName>
    </submittedName>
</protein>
<reference evidence="1 2" key="1">
    <citation type="submission" date="2020-06" db="EMBL/GenBank/DDBJ databases">
        <authorList>
            <person name="Chuat V."/>
        </authorList>
    </citation>
    <scope>NUCLEOTIDE SEQUENCE [LARGE SCALE GENOMIC DNA]</scope>
    <source>
        <strain evidence="1">STH_CIRM_1046</strain>
    </source>
</reference>
<accession>A0AAU9H6J7</accession>
<sequence length="95" mass="11152">MLVSMNRSDLPYLKEQDFASHTAIYVLIGGNKRYVGNLQAKPFINGYINTFLKKIRNGLSQFYFSPEQMENYQKLIPIIWRSDSFKISLRNQITK</sequence>
<gene>
    <name evidence="1" type="ORF">STHERMO_0717</name>
</gene>
<dbReference type="AlphaFoldDB" id="A0AAU9H6J7"/>
<dbReference type="EMBL" id="LR822030">
    <property type="protein sequence ID" value="CAD0154951.1"/>
    <property type="molecule type" value="Genomic_DNA"/>
</dbReference>
<dbReference type="Proteomes" id="UP000509120">
    <property type="component" value="Chromosome"/>
</dbReference>
<evidence type="ECO:0000313" key="1">
    <source>
        <dbReference type="EMBL" id="CAD0154951.1"/>
    </source>
</evidence>
<evidence type="ECO:0000313" key="2">
    <source>
        <dbReference type="Proteomes" id="UP000509120"/>
    </source>
</evidence>
<proteinExistence type="predicted"/>
<name>A0AAU9H6J7_STRTR</name>
<organism evidence="1 2">
    <name type="scientific">Streptococcus thermophilus</name>
    <dbReference type="NCBI Taxonomy" id="1308"/>
    <lineage>
        <taxon>Bacteria</taxon>
        <taxon>Bacillati</taxon>
        <taxon>Bacillota</taxon>
        <taxon>Bacilli</taxon>
        <taxon>Lactobacillales</taxon>
        <taxon>Streptococcaceae</taxon>
        <taxon>Streptococcus</taxon>
    </lineage>
</organism>